<dbReference type="PROSITE" id="PS00022">
    <property type="entry name" value="EGF_1"/>
    <property type="match status" value="1"/>
</dbReference>
<feature type="region of interest" description="Disordered" evidence="1">
    <location>
        <begin position="1"/>
        <end position="49"/>
    </location>
</feature>
<dbReference type="InterPro" id="IPR000742">
    <property type="entry name" value="EGF"/>
</dbReference>
<evidence type="ECO:0000259" key="4">
    <source>
        <dbReference type="PROSITE" id="PS01186"/>
    </source>
</evidence>
<feature type="transmembrane region" description="Helical" evidence="2">
    <location>
        <begin position="272"/>
        <end position="290"/>
    </location>
</feature>
<evidence type="ECO:0000256" key="1">
    <source>
        <dbReference type="SAM" id="MobiDB-lite"/>
    </source>
</evidence>
<gene>
    <name evidence="5" type="ORF">SEMRO_20_G013820.1</name>
</gene>
<keyword evidence="2" id="KW-1133">Transmembrane helix</keyword>
<feature type="compositionally biased region" description="Polar residues" evidence="1">
    <location>
        <begin position="89"/>
        <end position="107"/>
    </location>
</feature>
<accession>A0A9N8D6Q7</accession>
<keyword evidence="2" id="KW-0812">Transmembrane</keyword>
<feature type="transmembrane region" description="Helical" evidence="2">
    <location>
        <begin position="351"/>
        <end position="370"/>
    </location>
</feature>
<feature type="region of interest" description="Disordered" evidence="1">
    <location>
        <begin position="67"/>
        <end position="135"/>
    </location>
</feature>
<dbReference type="OrthoDB" id="47245at2759"/>
<evidence type="ECO:0000313" key="6">
    <source>
        <dbReference type="Proteomes" id="UP001153069"/>
    </source>
</evidence>
<dbReference type="AlphaFoldDB" id="A0A9N8D6Q7"/>
<protein>
    <recommendedName>
        <fullName evidence="3 4">EGF-like domain-containing protein</fullName>
    </recommendedName>
</protein>
<keyword evidence="2" id="KW-0472">Membrane</keyword>
<keyword evidence="6" id="KW-1185">Reference proteome</keyword>
<proteinExistence type="predicted"/>
<dbReference type="SMART" id="SM00181">
    <property type="entry name" value="EGF"/>
    <property type="match status" value="2"/>
</dbReference>
<dbReference type="Proteomes" id="UP001153069">
    <property type="component" value="Unassembled WGS sequence"/>
</dbReference>
<organism evidence="5 6">
    <name type="scientific">Seminavis robusta</name>
    <dbReference type="NCBI Taxonomy" id="568900"/>
    <lineage>
        <taxon>Eukaryota</taxon>
        <taxon>Sar</taxon>
        <taxon>Stramenopiles</taxon>
        <taxon>Ochrophyta</taxon>
        <taxon>Bacillariophyta</taxon>
        <taxon>Bacillariophyceae</taxon>
        <taxon>Bacillariophycidae</taxon>
        <taxon>Naviculales</taxon>
        <taxon>Naviculaceae</taxon>
        <taxon>Seminavis</taxon>
    </lineage>
</organism>
<name>A0A9N8D6Q7_9STRA</name>
<feature type="compositionally biased region" description="Low complexity" evidence="1">
    <location>
        <begin position="112"/>
        <end position="125"/>
    </location>
</feature>
<evidence type="ECO:0000313" key="5">
    <source>
        <dbReference type="EMBL" id="CAB9497433.1"/>
    </source>
</evidence>
<comment type="caution">
    <text evidence="5">The sequence shown here is derived from an EMBL/GenBank/DDBJ whole genome shotgun (WGS) entry which is preliminary data.</text>
</comment>
<feature type="compositionally biased region" description="Basic and acidic residues" evidence="1">
    <location>
        <begin position="1"/>
        <end position="11"/>
    </location>
</feature>
<dbReference type="EMBL" id="CAICTM010000020">
    <property type="protein sequence ID" value="CAB9497433.1"/>
    <property type="molecule type" value="Genomic_DNA"/>
</dbReference>
<feature type="domain" description="EGF-like" evidence="3 4">
    <location>
        <begin position="768"/>
        <end position="779"/>
    </location>
</feature>
<sequence>MHRPASHERNQPNDASGGGPQEVDVDAVIEKALSGSTSSSKQKAPPLLDVDVELGKEEAEIEIVVETASHSNSDKQSNHVNFDPPTPQPIASSHVPQTPSCKTNNAAYTPLSASERSSASQSSRSPAMATNHNLPRRSYTTPVGFKTVELPKDVYSIGYLAPRFSGPFWYALVVFGIQASILWLTFLDLTQDHPKFVDANFWNVPPQVSTEVFVAQYLALLVAVLSQDDVTTSLVFFSVGVGPRYPQVQAQLQTKYPGKGSATFARYWTFNLLRFTEGLVTILVSFVFIIQSDNVLDIFLNFAAVQFVADLDNLGFRLAVEGWFGVANQSLAKRILQEKIPLRRTKGYIDYMNQILLFLLVAVLFCMNAVTVRQLKTGDYIERDACGVVLVQFGGPEVYVFPRNATFQTGPTGSSATEEGLQQLANSERWIQNHNNNNNLRPPDLHFASFSGRYVAEFNYKAGLNRKRPVYYEASREGAIVVEGLSTTTTGSRMKDSSTAMLYFCETENAWVWTVRAFAQATGADIVPPATLQRCPPYGWLARSPITDAVTLDEAPTEGWKVWTGTLQDLTELSIACLECEEDADCGLTGGTCGGKEDRLCECHKGQTAGDFCTERYPCQQLIRYGDDDGQQHGIFELEASFSYGRPVYSSMIAGNMEDPKEEGSVEVVQYTGRQWTKYQQPYYYSEPTDQFLPTGSLRWYKVDETRSQGDYGPKGREIPVSHRYSCWSLDCNVASAGLCGQYGTCVQEQVLTFRGEPHRNNVRGGKCICDKGYEGHFCEFKQQHSEDDGEL</sequence>
<evidence type="ECO:0000259" key="3">
    <source>
        <dbReference type="PROSITE" id="PS00022"/>
    </source>
</evidence>
<dbReference type="PROSITE" id="PS01186">
    <property type="entry name" value="EGF_2"/>
    <property type="match status" value="1"/>
</dbReference>
<feature type="transmembrane region" description="Helical" evidence="2">
    <location>
        <begin position="168"/>
        <end position="187"/>
    </location>
</feature>
<reference evidence="5" key="1">
    <citation type="submission" date="2020-06" db="EMBL/GenBank/DDBJ databases">
        <authorList>
            <consortium name="Plant Systems Biology data submission"/>
        </authorList>
    </citation>
    <scope>NUCLEOTIDE SEQUENCE</scope>
    <source>
        <strain evidence="5">D6</strain>
    </source>
</reference>
<evidence type="ECO:0000256" key="2">
    <source>
        <dbReference type="SAM" id="Phobius"/>
    </source>
</evidence>